<feature type="transmembrane region" description="Helical" evidence="2">
    <location>
        <begin position="64"/>
        <end position="84"/>
    </location>
</feature>
<dbReference type="Proteomes" id="UP000326912">
    <property type="component" value="Unassembled WGS sequence"/>
</dbReference>
<accession>A0A5J4KUH6</accession>
<sequence>MSTPSARYQIPTHLNVPDKIALPLFGITFHVTIRQGLIFLLGWSTAFNLWNHLEGLHAFGLVGQVLRLLFPVFLAVATFIIATLKFGGCYVEEWAALFLRYRRKPPVSLWRPIALAERTTSTADLSTSTQEEEEEMTAWL</sequence>
<proteinExistence type="predicted"/>
<dbReference type="EMBL" id="BKZW01000002">
    <property type="protein sequence ID" value="GER89719.1"/>
    <property type="molecule type" value="Genomic_DNA"/>
</dbReference>
<keyword evidence="2" id="KW-0472">Membrane</keyword>
<feature type="compositionally biased region" description="Acidic residues" evidence="1">
    <location>
        <begin position="130"/>
        <end position="140"/>
    </location>
</feature>
<comment type="caution">
    <text evidence="3">The sequence shown here is derived from an EMBL/GenBank/DDBJ whole genome shotgun (WGS) entry which is preliminary data.</text>
</comment>
<feature type="transmembrane region" description="Helical" evidence="2">
    <location>
        <begin position="20"/>
        <end position="44"/>
    </location>
</feature>
<evidence type="ECO:0000313" key="4">
    <source>
        <dbReference type="Proteomes" id="UP000326912"/>
    </source>
</evidence>
<organism evidence="3 4">
    <name type="scientific">Dictyobacter vulcani</name>
    <dbReference type="NCBI Taxonomy" id="2607529"/>
    <lineage>
        <taxon>Bacteria</taxon>
        <taxon>Bacillati</taxon>
        <taxon>Chloroflexota</taxon>
        <taxon>Ktedonobacteria</taxon>
        <taxon>Ktedonobacterales</taxon>
        <taxon>Dictyobacteraceae</taxon>
        <taxon>Dictyobacter</taxon>
    </lineage>
</organism>
<name>A0A5J4KUH6_9CHLR</name>
<gene>
    <name evidence="3" type="ORF">KDW_38810</name>
</gene>
<reference evidence="3 4" key="1">
    <citation type="submission" date="2019-10" db="EMBL/GenBank/DDBJ databases">
        <title>Dictyobacter vulcani sp. nov., within the class Ktedonobacteria, isolated from soil of volcanic Mt. Zao.</title>
        <authorList>
            <person name="Zheng Y."/>
            <person name="Wang C.M."/>
            <person name="Sakai Y."/>
            <person name="Abe K."/>
            <person name="Yokota A."/>
            <person name="Yabe S."/>
        </authorList>
    </citation>
    <scope>NUCLEOTIDE SEQUENCE [LARGE SCALE GENOMIC DNA]</scope>
    <source>
        <strain evidence="3 4">W12</strain>
    </source>
</reference>
<feature type="region of interest" description="Disordered" evidence="1">
    <location>
        <begin position="121"/>
        <end position="140"/>
    </location>
</feature>
<evidence type="ECO:0000256" key="1">
    <source>
        <dbReference type="SAM" id="MobiDB-lite"/>
    </source>
</evidence>
<evidence type="ECO:0000256" key="2">
    <source>
        <dbReference type="SAM" id="Phobius"/>
    </source>
</evidence>
<dbReference type="RefSeq" id="WP_151757575.1">
    <property type="nucleotide sequence ID" value="NZ_BKZW01000002.1"/>
</dbReference>
<keyword evidence="2" id="KW-0812">Transmembrane</keyword>
<dbReference type="AlphaFoldDB" id="A0A5J4KUH6"/>
<keyword evidence="4" id="KW-1185">Reference proteome</keyword>
<keyword evidence="2" id="KW-1133">Transmembrane helix</keyword>
<evidence type="ECO:0000313" key="3">
    <source>
        <dbReference type="EMBL" id="GER89719.1"/>
    </source>
</evidence>
<protein>
    <submittedName>
        <fullName evidence="3">Uncharacterized protein</fullName>
    </submittedName>
</protein>